<dbReference type="InterPro" id="IPR029058">
    <property type="entry name" value="AB_hydrolase_fold"/>
</dbReference>
<evidence type="ECO:0000313" key="1">
    <source>
        <dbReference type="EMBL" id="AOZ71964.1"/>
    </source>
</evidence>
<dbReference type="OrthoDB" id="5095936at2"/>
<accession>A0A1D9MI50</accession>
<proteinExistence type="predicted"/>
<dbReference type="EMBL" id="CP017812">
    <property type="protein sequence ID" value="AOZ71964.1"/>
    <property type="molecule type" value="Genomic_DNA"/>
</dbReference>
<dbReference type="RefSeq" id="WP_071163430.1">
    <property type="nucleotide sequence ID" value="NZ_CP017812.1"/>
</dbReference>
<evidence type="ECO:0000313" key="2">
    <source>
        <dbReference type="Proteomes" id="UP000176288"/>
    </source>
</evidence>
<keyword evidence="2" id="KW-1185">Reference proteome</keyword>
<protein>
    <submittedName>
        <fullName evidence="1">Uncharacterized protein</fullName>
    </submittedName>
</protein>
<dbReference type="Proteomes" id="UP000176288">
    <property type="component" value="Chromosome"/>
</dbReference>
<dbReference type="STRING" id="1912795.BK816_00540"/>
<dbReference type="Gene3D" id="3.40.50.1820">
    <property type="entry name" value="alpha/beta hydrolase"/>
    <property type="match status" value="1"/>
</dbReference>
<dbReference type="CDD" id="cd00741">
    <property type="entry name" value="Lipase"/>
    <property type="match status" value="1"/>
</dbReference>
<sequence length="582" mass="61961">MAGDDLGLDRVDSFTSGVGVMVSGGTFFRVDVPALTAMAKFLRSQEGQVQLALNLANRLGSEAHLRQSSLAALERRLALPVYQLSQAHLHTLVSRAQSAQLATIGAVTTCTQDLQHFLAHLHSFVDRLLALMGVLAEAEESARQNTASWVLNHQLVEQASALSGWEAKSRLGFSFFVARKSVLATEAIGQEKPELLARFLNDTSGFLLDNSGGWFSSALGRKGGSVAVPAVGLLGSYFTHDTSWQKGRVRSSLGRDAWPVETRRALVNASSLGATAGSFATNRDGEESPLLSNTQKFAGVLAQTASVLSWPSRGGHLESRILSFSGEQFERVSTPKTPGELVDRFSLADARLDSAELGLDRTVAGHVVVLRHQGPKGDSWSVLLPGTQTWRLGDASPQGLLSNLQVVAGQDSEQSEAVLSAMRQAGIRPGDPVELVGHSQGGAVALDLAARQQRLGEFQIGVVTTLGAPTGASALTLVAANQKGGQLPRILSLRNSRDLVTAMGGVQLPGAANHVVVSGNVPKDWAPKAHGQDGYRLIVKEAERLGDDNLNDFSDYRQRFLGLDQPGVKSSQILVENVRVGK</sequence>
<gene>
    <name evidence="1" type="ORF">BK816_00540</name>
</gene>
<reference evidence="1 2" key="1">
    <citation type="submission" date="2016-10" db="EMBL/GenBank/DDBJ databases">
        <title>Actinomyces aegypiusis sp. nov., isolated from the Aegypius monachus in Qinghai Tibet Plateau China.</title>
        <authorList>
            <person name="Wang Y."/>
        </authorList>
    </citation>
    <scope>NUCLEOTIDE SEQUENCE [LARGE SCALE GENOMIC DNA]</scope>
    <source>
        <strain evidence="1 2">VUL4_3</strain>
    </source>
</reference>
<dbReference type="SUPFAM" id="SSF53474">
    <property type="entry name" value="alpha/beta-Hydrolases"/>
    <property type="match status" value="1"/>
</dbReference>
<organism evidence="1 2">
    <name type="scientific">Boudabousia tangfeifanii</name>
    <dbReference type="NCBI Taxonomy" id="1912795"/>
    <lineage>
        <taxon>Bacteria</taxon>
        <taxon>Bacillati</taxon>
        <taxon>Actinomycetota</taxon>
        <taxon>Actinomycetes</taxon>
        <taxon>Actinomycetales</taxon>
        <taxon>Actinomycetaceae</taxon>
        <taxon>Boudabousia</taxon>
    </lineage>
</organism>
<dbReference type="KEGG" id="avu:BK816_00540"/>
<dbReference type="AlphaFoldDB" id="A0A1D9MI50"/>
<name>A0A1D9MI50_9ACTO</name>